<dbReference type="CDD" id="cd02208">
    <property type="entry name" value="cupin_RmlC-like"/>
    <property type="match status" value="1"/>
</dbReference>
<dbReference type="STRING" id="402600.SAMN05216188_14314"/>
<dbReference type="InterPro" id="IPR014710">
    <property type="entry name" value="RmlC-like_jellyroll"/>
</dbReference>
<dbReference type="SUPFAM" id="SSF51182">
    <property type="entry name" value="RmlC-like cupins"/>
    <property type="match status" value="1"/>
</dbReference>
<evidence type="ECO:0000313" key="1">
    <source>
        <dbReference type="EMBL" id="SES37318.1"/>
    </source>
</evidence>
<dbReference type="AlphaFoldDB" id="A0A1H9WTQ9"/>
<dbReference type="InterPro" id="IPR011051">
    <property type="entry name" value="RmlC_Cupin_sf"/>
</dbReference>
<proteinExistence type="predicted"/>
<dbReference type="OrthoDB" id="4528567at2"/>
<keyword evidence="2" id="KW-1185">Reference proteome</keyword>
<name>A0A1H9WTQ9_9PSEU</name>
<evidence type="ECO:0008006" key="3">
    <source>
        <dbReference type="Google" id="ProtNLM"/>
    </source>
</evidence>
<dbReference type="EMBL" id="FOFR01000043">
    <property type="protein sequence ID" value="SES37318.1"/>
    <property type="molecule type" value="Genomic_DNA"/>
</dbReference>
<organism evidence="1 2">
    <name type="scientific">Lentzea xinjiangensis</name>
    <dbReference type="NCBI Taxonomy" id="402600"/>
    <lineage>
        <taxon>Bacteria</taxon>
        <taxon>Bacillati</taxon>
        <taxon>Actinomycetota</taxon>
        <taxon>Actinomycetes</taxon>
        <taxon>Pseudonocardiales</taxon>
        <taxon>Pseudonocardiaceae</taxon>
        <taxon>Lentzea</taxon>
    </lineage>
</organism>
<evidence type="ECO:0000313" key="2">
    <source>
        <dbReference type="Proteomes" id="UP000199352"/>
    </source>
</evidence>
<dbReference type="Gene3D" id="2.60.120.10">
    <property type="entry name" value="Jelly Rolls"/>
    <property type="match status" value="1"/>
</dbReference>
<accession>A0A1H9WTQ9</accession>
<dbReference type="Proteomes" id="UP000199352">
    <property type="component" value="Unassembled WGS sequence"/>
</dbReference>
<gene>
    <name evidence="1" type="ORF">SAMN05216188_14314</name>
</gene>
<dbReference type="RefSeq" id="WP_143116521.1">
    <property type="nucleotide sequence ID" value="NZ_FOFR01000043.1"/>
</dbReference>
<protein>
    <recommendedName>
        <fullName evidence="3">Cyclic nucleotide-binding domain-containing protein</fullName>
    </recommendedName>
</protein>
<reference evidence="2" key="1">
    <citation type="submission" date="2016-10" db="EMBL/GenBank/DDBJ databases">
        <authorList>
            <person name="Varghese N."/>
            <person name="Submissions S."/>
        </authorList>
    </citation>
    <scope>NUCLEOTIDE SEQUENCE [LARGE SCALE GENOMIC DNA]</scope>
    <source>
        <strain evidence="2">CGMCC 4.3525</strain>
    </source>
</reference>
<sequence>MAPLAGTAHLPDLTGLYLRVNGRGEALCELGDTHYLVRGGEVTLWWRDGREVVLREDDSAWVAPFVAHGWSGDGELVKLGSGRHLSYVDVIELSSTFGAAEVLRRARRDRLGWGYDAGAGAVMRVVYGMALCGRPPP</sequence>